<sequence length="86" mass="10117">MPIIFSIFIKIKKRGVEMEKTVIDAVDYIKQAVDKSEQFENYSPEISSKVLDNRIITLEAYIKFIERETIPFMENLVRMQEEVNDG</sequence>
<keyword evidence="2" id="KW-1185">Reference proteome</keyword>
<protein>
    <submittedName>
        <fullName evidence="1">Uncharacterized protein</fullName>
    </submittedName>
</protein>
<proteinExistence type="predicted"/>
<gene>
    <name evidence="1" type="ORF">HSACCH_02031</name>
</gene>
<dbReference type="eggNOG" id="ENOG502ZPMW">
    <property type="taxonomic scope" value="Bacteria"/>
</dbReference>
<comment type="caution">
    <text evidence="1">The sequence shown here is derived from an EMBL/GenBank/DDBJ whole genome shotgun (WGS) entry which is preliminary data.</text>
</comment>
<name>M5E1U4_9FIRM</name>
<evidence type="ECO:0000313" key="2">
    <source>
        <dbReference type="Proteomes" id="UP000012063"/>
    </source>
</evidence>
<dbReference type="Proteomes" id="UP000012063">
    <property type="component" value="Unassembled WGS sequence"/>
</dbReference>
<dbReference type="InParanoid" id="M5E1U4"/>
<accession>M5E1U4</accession>
<organism evidence="1 2">
    <name type="scientific">Halanaerobium saccharolyticum subsp. saccharolyticum DSM 6643</name>
    <dbReference type="NCBI Taxonomy" id="1293054"/>
    <lineage>
        <taxon>Bacteria</taxon>
        <taxon>Bacillati</taxon>
        <taxon>Bacillota</taxon>
        <taxon>Clostridia</taxon>
        <taxon>Halanaerobiales</taxon>
        <taxon>Halanaerobiaceae</taxon>
        <taxon>Halanaerobium</taxon>
    </lineage>
</organism>
<dbReference type="STRING" id="1293054.HSACCH_02031"/>
<dbReference type="EMBL" id="CAUI01000023">
    <property type="protein sequence ID" value="CCU80439.1"/>
    <property type="molecule type" value="Genomic_DNA"/>
</dbReference>
<evidence type="ECO:0000313" key="1">
    <source>
        <dbReference type="EMBL" id="CCU80439.1"/>
    </source>
</evidence>
<dbReference type="AlphaFoldDB" id="M5E1U4"/>
<reference evidence="2" key="1">
    <citation type="journal article" date="2013" name="Genome Announc.">
        <title>Genome Sequence of Halanaerobium saccharolyticum subsp. saccharolyticum Strain DSM 6643T, a Halophilic Hydrogen-Producing Bacterium.</title>
        <authorList>
            <person name="Kivisto A."/>
            <person name="Larjo A."/>
            <person name="Ciranna A."/>
            <person name="Santala V."/>
            <person name="Roos C."/>
            <person name="Karp M."/>
        </authorList>
    </citation>
    <scope>NUCLEOTIDE SEQUENCE [LARGE SCALE GENOMIC DNA]</scope>
    <source>
        <strain evidence="2">DSM 6643</strain>
    </source>
</reference>